<dbReference type="Gene3D" id="1.10.1200.10">
    <property type="entry name" value="ACP-like"/>
    <property type="match status" value="1"/>
</dbReference>
<proteinExistence type="inferred from homology"/>
<dbReference type="InterPro" id="IPR042099">
    <property type="entry name" value="ANL_N_sf"/>
</dbReference>
<reference evidence="3 4" key="1">
    <citation type="submission" date="2013-10" db="EMBL/GenBank/DDBJ databases">
        <title>Salinisphaera japonica YTM-1 Genome Sequencing.</title>
        <authorList>
            <person name="Lai Q."/>
            <person name="Li C."/>
            <person name="Shao Z."/>
        </authorList>
    </citation>
    <scope>NUCLEOTIDE SEQUENCE [LARGE SCALE GENOMIC DNA]</scope>
    <source>
        <strain evidence="3 4">YTM-1</strain>
    </source>
</reference>
<dbReference type="Pfam" id="PF00501">
    <property type="entry name" value="AMP-binding"/>
    <property type="match status" value="1"/>
</dbReference>
<dbReference type="InterPro" id="IPR000873">
    <property type="entry name" value="AMP-dep_synth/lig_dom"/>
</dbReference>
<dbReference type="Gene3D" id="3.40.50.12780">
    <property type="entry name" value="N-terminal domain of ligase-like"/>
    <property type="match status" value="1"/>
</dbReference>
<dbReference type="SUPFAM" id="SSF56801">
    <property type="entry name" value="Acetyl-CoA synthetase-like"/>
    <property type="match status" value="1"/>
</dbReference>
<feature type="domain" description="Carrier" evidence="2">
    <location>
        <begin position="577"/>
        <end position="652"/>
    </location>
</feature>
<dbReference type="PROSITE" id="PS50075">
    <property type="entry name" value="CARRIER"/>
    <property type="match status" value="1"/>
</dbReference>
<evidence type="ECO:0000256" key="1">
    <source>
        <dbReference type="ARBA" id="ARBA00006432"/>
    </source>
</evidence>
<protein>
    <recommendedName>
        <fullName evidence="2">Carrier domain-containing protein</fullName>
    </recommendedName>
</protein>
<dbReference type="InterPro" id="IPR009081">
    <property type="entry name" value="PP-bd_ACP"/>
</dbReference>
<dbReference type="RefSeq" id="WP_123657419.1">
    <property type="nucleotide sequence ID" value="NZ_AYKG01000010.1"/>
</dbReference>
<comment type="caution">
    <text evidence="3">The sequence shown here is derived from an EMBL/GenBank/DDBJ whole genome shotgun (WGS) entry which is preliminary data.</text>
</comment>
<dbReference type="InterPro" id="IPR020845">
    <property type="entry name" value="AMP-binding_CS"/>
</dbReference>
<dbReference type="Gene3D" id="3.30.300.30">
    <property type="match status" value="1"/>
</dbReference>
<dbReference type="PANTHER" id="PTHR22754">
    <property type="entry name" value="DISCO-INTERACTING PROTEIN 2 DIP2 -RELATED"/>
    <property type="match status" value="1"/>
</dbReference>
<dbReference type="GO" id="GO:0070566">
    <property type="term" value="F:adenylyltransferase activity"/>
    <property type="evidence" value="ECO:0007669"/>
    <property type="project" value="TreeGrafter"/>
</dbReference>
<dbReference type="OrthoDB" id="9757559at2"/>
<dbReference type="InterPro" id="IPR045851">
    <property type="entry name" value="AMP-bd_C_sf"/>
</dbReference>
<dbReference type="Pfam" id="PF00550">
    <property type="entry name" value="PP-binding"/>
    <property type="match status" value="1"/>
</dbReference>
<accession>A0A423PZ30</accession>
<dbReference type="GO" id="GO:0005886">
    <property type="term" value="C:plasma membrane"/>
    <property type="evidence" value="ECO:0007669"/>
    <property type="project" value="TreeGrafter"/>
</dbReference>
<evidence type="ECO:0000313" key="4">
    <source>
        <dbReference type="Proteomes" id="UP000285310"/>
    </source>
</evidence>
<dbReference type="AlphaFoldDB" id="A0A423PZ30"/>
<dbReference type="PANTHER" id="PTHR22754:SF32">
    <property type="entry name" value="DISCO-INTERACTING PROTEIN 2"/>
    <property type="match status" value="1"/>
</dbReference>
<dbReference type="GO" id="GO:0006633">
    <property type="term" value="P:fatty acid biosynthetic process"/>
    <property type="evidence" value="ECO:0007669"/>
    <property type="project" value="TreeGrafter"/>
</dbReference>
<name>A0A423PZ30_9GAMM</name>
<organism evidence="3 4">
    <name type="scientific">Salinisphaera japonica YTM-1</name>
    <dbReference type="NCBI Taxonomy" id="1209778"/>
    <lineage>
        <taxon>Bacteria</taxon>
        <taxon>Pseudomonadati</taxon>
        <taxon>Pseudomonadota</taxon>
        <taxon>Gammaproteobacteria</taxon>
        <taxon>Salinisphaerales</taxon>
        <taxon>Salinisphaeraceae</taxon>
        <taxon>Salinisphaera</taxon>
    </lineage>
</organism>
<dbReference type="SUPFAM" id="SSF47336">
    <property type="entry name" value="ACP-like"/>
    <property type="match status" value="1"/>
</dbReference>
<keyword evidence="4" id="KW-1185">Reference proteome</keyword>
<evidence type="ECO:0000259" key="2">
    <source>
        <dbReference type="PROSITE" id="PS50075"/>
    </source>
</evidence>
<dbReference type="InterPro" id="IPR036736">
    <property type="entry name" value="ACP-like_sf"/>
</dbReference>
<evidence type="ECO:0000313" key="3">
    <source>
        <dbReference type="EMBL" id="ROO30773.1"/>
    </source>
</evidence>
<sequence length="652" mass="69458">MTRYDTLTQMLDAAAETPGEIGFIDGANDERRLGYRLLRRAAERMLAVLQARGASAGEPLILYVPDTLRFLQFFWAGLYGGLVPVPIAAGATRAHLDKLVRVWRHMGEPRLVIDTKHLARVREHLEAAGDSESAERLAARAISDEPSAVETPAEPALVRPEQTAFIQFSSGSTGDPKGVVLTHANVLANVDAISAGSDLGAHEIALSWMPLTHDMGLIGFHLTLVYSAFTHYLMTPDLFARRPLLWLEKASEKGATLLCSPNFGYRHTLRAISARGLPDGLDLSRVRLIYNGAEPISAPLAREFAARLAPCGLADNVMFCVYGMAEASLAASFPPAGRGLASIRVAATTLGVGDVIQPSEAPQAIELVDLGQPVKNGAIRIVDDSEAPLAADHVGHVWIRGANVTAGYHDNAEADAAAQRGDGWLATGDLGFIHAGNLFITGRAKDIIFVHGANFYPQDIEAVAAGAPQIELGKIAAAGVRSEGAEADALVLFVVFKGRDDDFVPIARNVAQYVNQQTGLVVDQVVPIERMPKTTSGKLQRTDLARAYTEGAYGERLATLAALMTAGEAPAVPAPDTNAPSAATLLAGICAEVAPDKQIGADDNLFEVGLSSLELAQIHEGIEAQWPGRLEVTDLFDYPTINDLAEVLDTTD</sequence>
<dbReference type="InParanoid" id="A0A423PZ30"/>
<dbReference type="EMBL" id="AYKG01000010">
    <property type="protein sequence ID" value="ROO30773.1"/>
    <property type="molecule type" value="Genomic_DNA"/>
</dbReference>
<dbReference type="Proteomes" id="UP000285310">
    <property type="component" value="Unassembled WGS sequence"/>
</dbReference>
<gene>
    <name evidence="3" type="ORF">SAJA_04355</name>
</gene>
<dbReference type="PROSITE" id="PS00455">
    <property type="entry name" value="AMP_BINDING"/>
    <property type="match status" value="1"/>
</dbReference>
<comment type="similarity">
    <text evidence="1">Belongs to the ATP-dependent AMP-binding enzyme family.</text>
</comment>